<proteinExistence type="predicted"/>
<sequence length="1048" mass="117634">MGKPATAFLPLVLLASVNIASPLNSDASVFPISEKPEPCALVATAQQEQLSRNKKATTFYIPAELAHACLLSVPFKKENSLQLIDGLGSFWQWQSTLDYLKDPPKSYLLPAIDLDAGLRKIRANAAENKYKNELEFQQDLNSLVKSVHDGHFTLHLDALNIFTFRRSGIGPIVALSSDGDSLPKIYSYRDLKKRNTDWKTSAMKSIDGEDVHQWLKRLSYNGTSQDPDALYNELFFTLPASTLGYFGTFFSATGLYTGNEIEVGFENGTNLKHKNEASFHLDFSDVKDGETFYGKFCSGRVEQAPLLKKRQVELEKKRELESPRPEFPKAVIESDDGIIAGYFLDDEFDTAVLSITSFDPDGEGNNVNLKFSTVVTKFLEKCGKEKKKKLILDVTSNGGGVLFLGFDLFMQLFPQGNVTSTFNLRATEQINVIGRKVNKLLSDSTTKNGKTATYERNGIFDINSYVGNSNGQKFESWEAYFGPEINMFNFTRLARWDLNNEIMSLKIGKLTVAGYGSRFKQAPQVFKAEDIILLTDGTCASTCAVLADLLKQQRVRSIMAGGLPRQGLVQAVGGVKGSQVLTFQNVFRSAARVFELYLTPQEQQQLDDTDLGKIYRTGSYVLARTVGDGTGGRINYRNAIHPDDNDRIPRQFAYEPADCRIWHTPETILNPSRFWALLGSRVWGKGKSSITLRLVRSQWTHELVDFAPVRYDASGKTNILLHVPRYDPTIEDSYSVTRTVDGRPYFLSLTDTAGQEEYRGLWATSNLKSDAFLIVYDITNSSTLDALDYFMDMIDVEAENRIESNERLIKQLSKKNTGKDQIAVGMAPPVTIVAGNKCDLKDARVVSARQGLEWARKRGCGFMETSAREMVNIEETFALIVRRVVEARRIHHLQQFPPSQQPSQPLTSRPPPIERTTSQLIAHSHTPPLTAHEQALGDEIYTKKQHGSDWLGLRRAFSKRILKIRKEGDSQTSTTPTQRNQSVAESTKTSRSNQQKDSSALNQINEVVITTQQNWPPASDIDNTRPERDIDTNFPKKPWWKRLDCARP</sequence>
<accession>A0ACB8UW77</accession>
<evidence type="ECO:0000313" key="1">
    <source>
        <dbReference type="EMBL" id="KAI2386625.1"/>
    </source>
</evidence>
<protein>
    <submittedName>
        <fullName evidence="1">Uncharacterized protein</fullName>
    </submittedName>
</protein>
<reference evidence="1" key="1">
    <citation type="journal article" date="2022" name="bioRxiv">
        <title>Population genetic analysis of Ophidiomyces ophidiicola, the causative agent of snake fungal disease, indicates recent introductions to the USA.</title>
        <authorList>
            <person name="Ladner J.T."/>
            <person name="Palmer J.M."/>
            <person name="Ettinger C.L."/>
            <person name="Stajich J.E."/>
            <person name="Farrell T.M."/>
            <person name="Glorioso B.M."/>
            <person name="Lawson B."/>
            <person name="Price S.J."/>
            <person name="Stengle A.G."/>
            <person name="Grear D.A."/>
            <person name="Lorch J.M."/>
        </authorList>
    </citation>
    <scope>NUCLEOTIDE SEQUENCE</scope>
    <source>
        <strain evidence="1">NWHC 24266-5</strain>
    </source>
</reference>
<dbReference type="EMBL" id="JALBCA010000046">
    <property type="protein sequence ID" value="KAI2386625.1"/>
    <property type="molecule type" value="Genomic_DNA"/>
</dbReference>
<gene>
    <name evidence="1" type="ORF">LOY88_003484</name>
</gene>
<name>A0ACB8UW77_9EURO</name>
<organism evidence="1">
    <name type="scientific">Ophidiomyces ophidiicola</name>
    <dbReference type="NCBI Taxonomy" id="1387563"/>
    <lineage>
        <taxon>Eukaryota</taxon>
        <taxon>Fungi</taxon>
        <taxon>Dikarya</taxon>
        <taxon>Ascomycota</taxon>
        <taxon>Pezizomycotina</taxon>
        <taxon>Eurotiomycetes</taxon>
        <taxon>Eurotiomycetidae</taxon>
        <taxon>Onygenales</taxon>
        <taxon>Onygenaceae</taxon>
        <taxon>Ophidiomyces</taxon>
    </lineage>
</organism>
<comment type="caution">
    <text evidence="1">The sequence shown here is derived from an EMBL/GenBank/DDBJ whole genome shotgun (WGS) entry which is preliminary data.</text>
</comment>